<dbReference type="Gene3D" id="3.40.630.30">
    <property type="match status" value="1"/>
</dbReference>
<comment type="caution">
    <text evidence="2">The sequence shown here is derived from an EMBL/GenBank/DDBJ whole genome shotgun (WGS) entry which is preliminary data.</text>
</comment>
<feature type="domain" description="N-acetyltransferase" evidence="1">
    <location>
        <begin position="125"/>
        <end position="292"/>
    </location>
</feature>
<evidence type="ECO:0000259" key="1">
    <source>
        <dbReference type="PROSITE" id="PS51186"/>
    </source>
</evidence>
<dbReference type="EMBL" id="JBBBZM010000148">
    <property type="protein sequence ID" value="KAL0632838.1"/>
    <property type="molecule type" value="Genomic_DNA"/>
</dbReference>
<protein>
    <recommendedName>
        <fullName evidence="1">N-acetyltransferase domain-containing protein</fullName>
    </recommendedName>
</protein>
<proteinExistence type="predicted"/>
<name>A0ABR3GAE7_9PEZI</name>
<dbReference type="CDD" id="cd04301">
    <property type="entry name" value="NAT_SF"/>
    <property type="match status" value="1"/>
</dbReference>
<dbReference type="Proteomes" id="UP001447188">
    <property type="component" value="Unassembled WGS sequence"/>
</dbReference>
<dbReference type="InterPro" id="IPR000182">
    <property type="entry name" value="GNAT_dom"/>
</dbReference>
<evidence type="ECO:0000313" key="2">
    <source>
        <dbReference type="EMBL" id="KAL0632838.1"/>
    </source>
</evidence>
<dbReference type="SUPFAM" id="SSF55729">
    <property type="entry name" value="Acyl-CoA N-acyltransferases (Nat)"/>
    <property type="match status" value="1"/>
</dbReference>
<accession>A0ABR3GAE7</accession>
<organism evidence="2 3">
    <name type="scientific">Discina gigas</name>
    <dbReference type="NCBI Taxonomy" id="1032678"/>
    <lineage>
        <taxon>Eukaryota</taxon>
        <taxon>Fungi</taxon>
        <taxon>Dikarya</taxon>
        <taxon>Ascomycota</taxon>
        <taxon>Pezizomycotina</taxon>
        <taxon>Pezizomycetes</taxon>
        <taxon>Pezizales</taxon>
        <taxon>Discinaceae</taxon>
        <taxon>Discina</taxon>
    </lineage>
</organism>
<evidence type="ECO:0000313" key="3">
    <source>
        <dbReference type="Proteomes" id="UP001447188"/>
    </source>
</evidence>
<gene>
    <name evidence="2" type="ORF">Q9L58_008266</name>
</gene>
<sequence length="292" mass="33400">MASDLVAYHYRHSAPSHILHAALKAFPETPDTSEPATLFTLFDSENEQSPAHTRRSWLLINSANLLTRAKSQMEEVMGETYCRNLTINSYDKNIVAWATDSVNSERNITVDMLYEMKLDIPLCDPTPRPFQELDTDALEELQDTLVALQDGGFDIEEDPDWFCSFKPEEKSIVLLGGERVFTVVEKASGEKAAYVTLLLDPETSDRLYVSSLETFPRWRRRGLAKALMRHVHVLHANGWLRTQEETSCADEGRKPREIWLTVFCENVGPVGMYHRLGYRVNRCLWVVNCDSR</sequence>
<keyword evidence="3" id="KW-1185">Reference proteome</keyword>
<dbReference type="InterPro" id="IPR016181">
    <property type="entry name" value="Acyl_CoA_acyltransferase"/>
</dbReference>
<dbReference type="PROSITE" id="PS51186">
    <property type="entry name" value="GNAT"/>
    <property type="match status" value="1"/>
</dbReference>
<reference evidence="2 3" key="1">
    <citation type="submission" date="2024-02" db="EMBL/GenBank/DDBJ databases">
        <title>Discinaceae phylogenomics.</title>
        <authorList>
            <person name="Dirks A.C."/>
            <person name="James T.Y."/>
        </authorList>
    </citation>
    <scope>NUCLEOTIDE SEQUENCE [LARGE SCALE GENOMIC DNA]</scope>
    <source>
        <strain evidence="2 3">ACD0624</strain>
    </source>
</reference>
<dbReference type="Pfam" id="PF00583">
    <property type="entry name" value="Acetyltransf_1"/>
    <property type="match status" value="1"/>
</dbReference>